<feature type="domain" description="C2H2-type" evidence="6">
    <location>
        <begin position="486"/>
        <end position="514"/>
    </location>
</feature>
<evidence type="ECO:0000256" key="1">
    <source>
        <dbReference type="ARBA" id="ARBA00022723"/>
    </source>
</evidence>
<gene>
    <name evidence="7" type="ORF">Hypma_006890</name>
</gene>
<evidence type="ECO:0000313" key="7">
    <source>
        <dbReference type="EMBL" id="RDB26112.1"/>
    </source>
</evidence>
<dbReference type="GO" id="GO:0000978">
    <property type="term" value="F:RNA polymerase II cis-regulatory region sequence-specific DNA binding"/>
    <property type="evidence" value="ECO:0007669"/>
    <property type="project" value="TreeGrafter"/>
</dbReference>
<evidence type="ECO:0000256" key="5">
    <source>
        <dbReference type="SAM" id="MobiDB-lite"/>
    </source>
</evidence>
<evidence type="ECO:0000256" key="2">
    <source>
        <dbReference type="ARBA" id="ARBA00022771"/>
    </source>
</evidence>
<dbReference type="Pfam" id="PF00096">
    <property type="entry name" value="zf-C2H2"/>
    <property type="match status" value="2"/>
</dbReference>
<feature type="compositionally biased region" description="Low complexity" evidence="5">
    <location>
        <begin position="334"/>
        <end position="349"/>
    </location>
</feature>
<dbReference type="GO" id="GO:0000981">
    <property type="term" value="F:DNA-binding transcription factor activity, RNA polymerase II-specific"/>
    <property type="evidence" value="ECO:0007669"/>
    <property type="project" value="TreeGrafter"/>
</dbReference>
<feature type="region of interest" description="Disordered" evidence="5">
    <location>
        <begin position="232"/>
        <end position="255"/>
    </location>
</feature>
<dbReference type="STRING" id="39966.A0A369JXQ3"/>
<dbReference type="Proteomes" id="UP000076154">
    <property type="component" value="Unassembled WGS sequence"/>
</dbReference>
<dbReference type="SUPFAM" id="SSF57667">
    <property type="entry name" value="beta-beta-alpha zinc fingers"/>
    <property type="match status" value="1"/>
</dbReference>
<dbReference type="EMBL" id="LUEZ02000040">
    <property type="protein sequence ID" value="RDB26112.1"/>
    <property type="molecule type" value="Genomic_DNA"/>
</dbReference>
<comment type="caution">
    <text evidence="7">The sequence shown here is derived from an EMBL/GenBank/DDBJ whole genome shotgun (WGS) entry which is preliminary data.</text>
</comment>
<dbReference type="PROSITE" id="PS50157">
    <property type="entry name" value="ZINC_FINGER_C2H2_2"/>
    <property type="match status" value="2"/>
</dbReference>
<keyword evidence="8" id="KW-1185">Reference proteome</keyword>
<dbReference type="InterPro" id="IPR036236">
    <property type="entry name" value="Znf_C2H2_sf"/>
</dbReference>
<feature type="compositionally biased region" description="Polar residues" evidence="5">
    <location>
        <begin position="195"/>
        <end position="206"/>
    </location>
</feature>
<keyword evidence="1" id="KW-0479">Metal-binding</keyword>
<dbReference type="InterPro" id="IPR013087">
    <property type="entry name" value="Znf_C2H2_type"/>
</dbReference>
<feature type="compositionally biased region" description="Polar residues" evidence="5">
    <location>
        <begin position="354"/>
        <end position="364"/>
    </location>
</feature>
<dbReference type="Gene3D" id="3.30.160.60">
    <property type="entry name" value="Classic Zinc Finger"/>
    <property type="match status" value="2"/>
</dbReference>
<keyword evidence="2 4" id="KW-0863">Zinc-finger</keyword>
<feature type="region of interest" description="Disordered" evidence="5">
    <location>
        <begin position="186"/>
        <end position="206"/>
    </location>
</feature>
<organism evidence="7 8">
    <name type="scientific">Hypsizygus marmoreus</name>
    <name type="common">White beech mushroom</name>
    <name type="synonym">Agaricus marmoreus</name>
    <dbReference type="NCBI Taxonomy" id="39966"/>
    <lineage>
        <taxon>Eukaryota</taxon>
        <taxon>Fungi</taxon>
        <taxon>Dikarya</taxon>
        <taxon>Basidiomycota</taxon>
        <taxon>Agaricomycotina</taxon>
        <taxon>Agaricomycetes</taxon>
        <taxon>Agaricomycetidae</taxon>
        <taxon>Agaricales</taxon>
        <taxon>Tricholomatineae</taxon>
        <taxon>Lyophyllaceae</taxon>
        <taxon>Hypsizygus</taxon>
    </lineage>
</organism>
<name>A0A369JXQ3_HYPMA</name>
<evidence type="ECO:0000256" key="3">
    <source>
        <dbReference type="ARBA" id="ARBA00022833"/>
    </source>
</evidence>
<reference evidence="7" key="1">
    <citation type="submission" date="2018-04" db="EMBL/GenBank/DDBJ databases">
        <title>Whole genome sequencing of Hypsizygus marmoreus.</title>
        <authorList>
            <person name="Choi I.-G."/>
            <person name="Min B."/>
            <person name="Kim J.-G."/>
            <person name="Kim S."/>
            <person name="Oh Y.-L."/>
            <person name="Kong W.-S."/>
            <person name="Park H."/>
            <person name="Jeong J."/>
            <person name="Song E.-S."/>
        </authorList>
    </citation>
    <scope>NUCLEOTIDE SEQUENCE [LARGE SCALE GENOMIC DNA]</scope>
    <source>
        <strain evidence="7">51987-8</strain>
    </source>
</reference>
<dbReference type="PANTHER" id="PTHR23235">
    <property type="entry name" value="KRUEPPEL-LIKE TRANSCRIPTION FACTOR"/>
    <property type="match status" value="1"/>
</dbReference>
<dbReference type="PROSITE" id="PS00028">
    <property type="entry name" value="ZINC_FINGER_C2H2_1"/>
    <property type="match status" value="1"/>
</dbReference>
<feature type="region of interest" description="Disordered" evidence="5">
    <location>
        <begin position="324"/>
        <end position="382"/>
    </location>
</feature>
<dbReference type="InParanoid" id="A0A369JXQ3"/>
<dbReference type="OrthoDB" id="3437960at2759"/>
<accession>A0A369JXQ3</accession>
<dbReference type="PANTHER" id="PTHR23235:SF120">
    <property type="entry name" value="KRUPPEL-LIKE FACTOR 15"/>
    <property type="match status" value="1"/>
</dbReference>
<protein>
    <recommendedName>
        <fullName evidence="6">C2H2-type domain-containing protein</fullName>
    </recommendedName>
</protein>
<sequence>MDDDSMRSHLGITKPESSPCDFEIFGAGSNLGGDPSILGTLEHVVFEHDVSHAYGVPSGQSMLSGPQGLSTAGFYQSYTSWPSDASNEVRSMTTSDDELLFRQPPAVNHNGFVDDLAFIPHFYWPHDLLHEHADTATDPFFVETASFSQLQTRDQAPAIPAQAPMPELMSPRPRLLISVGGLDRNSIGIEGPSPRSGTSLGDGRSLSSEPSYWRRSSLSAFREAPYLLSSASSSEASPYPSTPSPSSSRASNSDDPFAMPSSFFLPFLTGGEPPSETSELPWLNYDLSYLTIDDGYTVNRGRRMSTSELLGNGSSSLRAIRHSLSPMYSPQSNRGRSLLPSRASSRRSPYPVANSHSSASSTNLLPPPLTAQGTSTNDFDAPSPHQSLTIAALDLMSSVIQGTTRDSDTLSLSLPHDSHSTDLDGLTMGPVTRMVGTPAGRQASLARRRKLTRPLHRCKVPGCQRDFTTRHNLKNHMKYHKNIRPFLCPNCGSAFTTKADLKRHVLGTRRCNSP</sequence>
<dbReference type="SMART" id="SM00355">
    <property type="entry name" value="ZnF_C2H2"/>
    <property type="match status" value="2"/>
</dbReference>
<feature type="compositionally biased region" description="Low complexity" evidence="5">
    <location>
        <begin position="232"/>
        <end position="253"/>
    </location>
</feature>
<dbReference type="GO" id="GO:0008270">
    <property type="term" value="F:zinc ion binding"/>
    <property type="evidence" value="ECO:0007669"/>
    <property type="project" value="UniProtKB-KW"/>
</dbReference>
<feature type="compositionally biased region" description="Polar residues" evidence="5">
    <location>
        <begin position="371"/>
        <end position="382"/>
    </location>
</feature>
<evidence type="ECO:0000259" key="6">
    <source>
        <dbReference type="PROSITE" id="PS50157"/>
    </source>
</evidence>
<proteinExistence type="predicted"/>
<feature type="domain" description="C2H2-type" evidence="6">
    <location>
        <begin position="456"/>
        <end position="485"/>
    </location>
</feature>
<evidence type="ECO:0000256" key="4">
    <source>
        <dbReference type="PROSITE-ProRule" id="PRU00042"/>
    </source>
</evidence>
<dbReference type="AlphaFoldDB" id="A0A369JXQ3"/>
<keyword evidence="3" id="KW-0862">Zinc</keyword>
<evidence type="ECO:0000313" key="8">
    <source>
        <dbReference type="Proteomes" id="UP000076154"/>
    </source>
</evidence>